<feature type="compositionally biased region" description="Acidic residues" evidence="1">
    <location>
        <begin position="153"/>
        <end position="173"/>
    </location>
</feature>
<reference evidence="2 3" key="2">
    <citation type="submission" date="2018-11" db="EMBL/GenBank/DDBJ databases">
        <authorList>
            <consortium name="Pathogen Informatics"/>
        </authorList>
    </citation>
    <scope>NUCLEOTIDE SEQUENCE [LARGE SCALE GENOMIC DNA]</scope>
</reference>
<evidence type="ECO:0000313" key="2">
    <source>
        <dbReference type="EMBL" id="VDK45219.1"/>
    </source>
</evidence>
<reference evidence="4" key="1">
    <citation type="submission" date="2017-02" db="UniProtKB">
        <authorList>
            <consortium name="WormBaseParasite"/>
        </authorList>
    </citation>
    <scope>IDENTIFICATION</scope>
</reference>
<sequence length="259" mass="28990">MQPRFVEYVVEEHEDLAALLTNMSTQTLHYATEHVPRFGALLSNLSSTTLEAVLDKLSDDDIVEYLGGVDDEVVRALVAKVPSLAKHAPMEAKMTALPLEETEGEEEEESEHEQREEEEEEEKGEGEKKPEKELKKEKEDGPEHGNKEKEGKEEESEHEQREEDEEREEEEKEDSGHEQKEEEPKSAGKRGVKNTEGALTTVAPETPSFTDEELELVSSKSPPIDKFLSTSSSSYLAVARDKGPDAAKTLINLDSSKLE</sequence>
<proteinExistence type="predicted"/>
<evidence type="ECO:0000313" key="4">
    <source>
        <dbReference type="WBParaSite" id="TASK_0000973901-mRNA-1"/>
    </source>
</evidence>
<name>A0A0R3WFU6_TAEAS</name>
<feature type="compositionally biased region" description="Basic and acidic residues" evidence="1">
    <location>
        <begin position="125"/>
        <end position="152"/>
    </location>
</feature>
<organism evidence="4">
    <name type="scientific">Taenia asiatica</name>
    <name type="common">Asian tapeworm</name>
    <dbReference type="NCBI Taxonomy" id="60517"/>
    <lineage>
        <taxon>Eukaryota</taxon>
        <taxon>Metazoa</taxon>
        <taxon>Spiralia</taxon>
        <taxon>Lophotrochozoa</taxon>
        <taxon>Platyhelminthes</taxon>
        <taxon>Cestoda</taxon>
        <taxon>Eucestoda</taxon>
        <taxon>Cyclophyllidea</taxon>
        <taxon>Taeniidae</taxon>
        <taxon>Taenia</taxon>
    </lineage>
</organism>
<accession>A0A0R3WFU6</accession>
<feature type="compositionally biased region" description="Basic and acidic residues" evidence="1">
    <location>
        <begin position="174"/>
        <end position="186"/>
    </location>
</feature>
<dbReference type="WBParaSite" id="TASK_0000973901-mRNA-1">
    <property type="protein sequence ID" value="TASK_0000973901-mRNA-1"/>
    <property type="gene ID" value="TASK_0000973901"/>
</dbReference>
<gene>
    <name evidence="2" type="ORF">TASK_LOCUS9740</name>
</gene>
<dbReference type="EMBL" id="UYRS01019423">
    <property type="protein sequence ID" value="VDK45219.1"/>
    <property type="molecule type" value="Genomic_DNA"/>
</dbReference>
<evidence type="ECO:0000256" key="1">
    <source>
        <dbReference type="SAM" id="MobiDB-lite"/>
    </source>
</evidence>
<evidence type="ECO:0000313" key="3">
    <source>
        <dbReference type="Proteomes" id="UP000282613"/>
    </source>
</evidence>
<feature type="compositionally biased region" description="Acidic residues" evidence="1">
    <location>
        <begin position="100"/>
        <end position="124"/>
    </location>
</feature>
<protein>
    <submittedName>
        <fullName evidence="4">CUE domain-containing protein</fullName>
    </submittedName>
</protein>
<dbReference type="Proteomes" id="UP000282613">
    <property type="component" value="Unassembled WGS sequence"/>
</dbReference>
<feature type="region of interest" description="Disordered" evidence="1">
    <location>
        <begin position="91"/>
        <end position="228"/>
    </location>
</feature>
<keyword evidence="3" id="KW-1185">Reference proteome</keyword>
<dbReference type="AlphaFoldDB" id="A0A0R3WFU6"/>